<evidence type="ECO:0000256" key="1">
    <source>
        <dbReference type="ARBA" id="ARBA00023002"/>
    </source>
</evidence>
<dbReference type="Pfam" id="PF00106">
    <property type="entry name" value="adh_short"/>
    <property type="match status" value="1"/>
</dbReference>
<dbReference type="GO" id="GO:0016491">
    <property type="term" value="F:oxidoreductase activity"/>
    <property type="evidence" value="ECO:0007669"/>
    <property type="project" value="UniProtKB-KW"/>
</dbReference>
<dbReference type="PANTHER" id="PTHR43544:SF33">
    <property type="entry name" value="C-FACTOR"/>
    <property type="match status" value="1"/>
</dbReference>
<organism evidence="2 3">
    <name type="scientific">Chanos chanos</name>
    <name type="common">Milkfish</name>
    <name type="synonym">Mugil chanos</name>
    <dbReference type="NCBI Taxonomy" id="29144"/>
    <lineage>
        <taxon>Eukaryota</taxon>
        <taxon>Metazoa</taxon>
        <taxon>Chordata</taxon>
        <taxon>Craniata</taxon>
        <taxon>Vertebrata</taxon>
        <taxon>Euteleostomi</taxon>
        <taxon>Actinopterygii</taxon>
        <taxon>Neopterygii</taxon>
        <taxon>Teleostei</taxon>
        <taxon>Ostariophysi</taxon>
        <taxon>Gonorynchiformes</taxon>
        <taxon>Chanidae</taxon>
        <taxon>Chanos</taxon>
    </lineage>
</organism>
<dbReference type="Proteomes" id="UP000504632">
    <property type="component" value="Chromosome 13"/>
</dbReference>
<dbReference type="RefSeq" id="XP_030646835.1">
    <property type="nucleotide sequence ID" value="XM_030790975.1"/>
</dbReference>
<protein>
    <submittedName>
        <fullName evidence="3">Uncharacterized protein LOC115827020</fullName>
    </submittedName>
</protein>
<dbReference type="InterPro" id="IPR020904">
    <property type="entry name" value="Sc_DH/Rdtase_CS"/>
</dbReference>
<reference evidence="3" key="1">
    <citation type="submission" date="2025-08" db="UniProtKB">
        <authorList>
            <consortium name="RefSeq"/>
        </authorList>
    </citation>
    <scope>IDENTIFICATION</scope>
</reference>
<dbReference type="PANTHER" id="PTHR43544">
    <property type="entry name" value="SHORT-CHAIN DEHYDROGENASE/REDUCTASE"/>
    <property type="match status" value="1"/>
</dbReference>
<accession>A0A6J2WMR1</accession>
<dbReference type="FunCoup" id="A0A6J2WMR1">
    <property type="interactions" value="2"/>
</dbReference>
<dbReference type="OrthoDB" id="7289984at2759"/>
<dbReference type="InterPro" id="IPR036291">
    <property type="entry name" value="NAD(P)-bd_dom_sf"/>
</dbReference>
<dbReference type="CDD" id="cd05325">
    <property type="entry name" value="carb_red_sniffer_like_SDR_c"/>
    <property type="match status" value="1"/>
</dbReference>
<dbReference type="PRINTS" id="PR00081">
    <property type="entry name" value="GDHRDH"/>
</dbReference>
<dbReference type="GeneID" id="115827020"/>
<keyword evidence="1" id="KW-0560">Oxidoreductase</keyword>
<name>A0A6J2WMR1_CHACN</name>
<evidence type="ECO:0000313" key="2">
    <source>
        <dbReference type="Proteomes" id="UP000504632"/>
    </source>
</evidence>
<keyword evidence="2" id="KW-1185">Reference proteome</keyword>
<dbReference type="InterPro" id="IPR002347">
    <property type="entry name" value="SDR_fam"/>
</dbReference>
<dbReference type="PROSITE" id="PS00061">
    <property type="entry name" value="ADH_SHORT"/>
    <property type="match status" value="1"/>
</dbReference>
<dbReference type="GO" id="GO:0005737">
    <property type="term" value="C:cytoplasm"/>
    <property type="evidence" value="ECO:0007669"/>
    <property type="project" value="TreeGrafter"/>
</dbReference>
<proteinExistence type="predicted"/>
<dbReference type="SUPFAM" id="SSF51735">
    <property type="entry name" value="NAD(P)-binding Rossmann-fold domains"/>
    <property type="match status" value="1"/>
</dbReference>
<dbReference type="AlphaFoldDB" id="A0A6J2WMR1"/>
<dbReference type="Gene3D" id="3.40.50.720">
    <property type="entry name" value="NAD(P)-binding Rossmann-like Domain"/>
    <property type="match status" value="1"/>
</dbReference>
<gene>
    <name evidence="3" type="primary">LOC115827020</name>
</gene>
<dbReference type="InParanoid" id="A0A6J2WMR1"/>
<dbReference type="InterPro" id="IPR051468">
    <property type="entry name" value="Fungal_SecMetab_SDRs"/>
</dbReference>
<sequence length="258" mass="28280">MAALKARNILITGANRGLGLEMVRQLVEIPYPNRQIFACCRDPDGPKSKDLRELAEKHPKVIKIIRLDVADANSIREAAKKVGSLLEKNGLNLLVNNAGVVKHTNLLDTSTEDMWNIFDANVMGPFTVTKEFIPYLRTAVKASGTPGMSCDKAAVINVSTYAASLASVDKTYPHWIAFPYNVTKTALNMMTVLAAIDFKPEEILFTALHPGWVKTELGGEGAMIGVRESIEGMLHVMSGLTEKQNGAYMDYTGKTLPW</sequence>
<evidence type="ECO:0000313" key="3">
    <source>
        <dbReference type="RefSeq" id="XP_030646835.1"/>
    </source>
</evidence>